<keyword evidence="13" id="KW-0594">Phospholipid biosynthesis</keyword>
<keyword evidence="12 15" id="KW-0472">Membrane</keyword>
<protein>
    <submittedName>
        <fullName evidence="16">Diacylglycerol kinase family protein</fullName>
    </submittedName>
</protein>
<evidence type="ECO:0000256" key="12">
    <source>
        <dbReference type="ARBA" id="ARBA00023136"/>
    </source>
</evidence>
<keyword evidence="5" id="KW-0808">Transferase</keyword>
<evidence type="ECO:0000256" key="1">
    <source>
        <dbReference type="ARBA" id="ARBA00004651"/>
    </source>
</evidence>
<feature type="transmembrane region" description="Helical" evidence="15">
    <location>
        <begin position="21"/>
        <end position="39"/>
    </location>
</feature>
<evidence type="ECO:0000256" key="6">
    <source>
        <dbReference type="ARBA" id="ARBA00022692"/>
    </source>
</evidence>
<keyword evidence="8 16" id="KW-0418">Kinase</keyword>
<evidence type="ECO:0000256" key="5">
    <source>
        <dbReference type="ARBA" id="ARBA00022679"/>
    </source>
</evidence>
<evidence type="ECO:0000313" key="17">
    <source>
        <dbReference type="Proteomes" id="UP000751852"/>
    </source>
</evidence>
<keyword evidence="3" id="KW-1003">Cell membrane</keyword>
<reference evidence="16 17" key="1">
    <citation type="submission" date="2020-04" db="EMBL/GenBank/DDBJ databases">
        <title>Staphylococcus species from domestic dog.</title>
        <authorList>
            <person name="Paterson G.K."/>
        </authorList>
    </citation>
    <scope>NUCLEOTIDE SEQUENCE [LARGE SCALE GENOMIC DNA]</scope>
    <source>
        <strain evidence="16 17">H16/1A</strain>
    </source>
</reference>
<comment type="caution">
    <text evidence="16">The sequence shown here is derived from an EMBL/GenBank/DDBJ whole genome shotgun (WGS) entry which is preliminary data.</text>
</comment>
<dbReference type="InterPro" id="IPR036945">
    <property type="entry name" value="DAGK_sf"/>
</dbReference>
<evidence type="ECO:0000256" key="10">
    <source>
        <dbReference type="ARBA" id="ARBA00022989"/>
    </source>
</evidence>
<keyword evidence="14" id="KW-1208">Phospholipid metabolism</keyword>
<evidence type="ECO:0000256" key="14">
    <source>
        <dbReference type="ARBA" id="ARBA00023264"/>
    </source>
</evidence>
<gene>
    <name evidence="16" type="ORF">HHH54_09070</name>
</gene>
<dbReference type="PANTHER" id="PTHR34299">
    <property type="entry name" value="DIACYLGLYCEROL KINASE"/>
    <property type="match status" value="1"/>
</dbReference>
<dbReference type="RefSeq" id="WP_198618523.1">
    <property type="nucleotide sequence ID" value="NZ_JABANU010000025.1"/>
</dbReference>
<feature type="transmembrane region" description="Helical" evidence="15">
    <location>
        <begin position="86"/>
        <end position="107"/>
    </location>
</feature>
<name>A0ABS0TAH7_9STAP</name>
<comment type="subcellular location">
    <subcellularLocation>
        <location evidence="1">Cell membrane</location>
        <topology evidence="1">Multi-pass membrane protein</topology>
    </subcellularLocation>
</comment>
<dbReference type="PANTHER" id="PTHR34299:SF1">
    <property type="entry name" value="DIACYLGLYCEROL KINASE"/>
    <property type="match status" value="1"/>
</dbReference>
<dbReference type="Pfam" id="PF01219">
    <property type="entry name" value="DAGK_prokar"/>
    <property type="match status" value="1"/>
</dbReference>
<sequence>MNRFKYAIHGCFTLLKKDANYLYHLIISIIVLIVATYLNLSSLQWLMLVLAIFLVLITEAINTAIEYVVDLITSEYHPFAKHAKDIGAFSVLLASIFAVIVGLVIFLPKIIKLGELYGIYK</sequence>
<dbReference type="Proteomes" id="UP000751852">
    <property type="component" value="Unassembled WGS sequence"/>
</dbReference>
<evidence type="ECO:0000256" key="9">
    <source>
        <dbReference type="ARBA" id="ARBA00022840"/>
    </source>
</evidence>
<dbReference type="Gene3D" id="1.10.287.3610">
    <property type="match status" value="1"/>
</dbReference>
<keyword evidence="6 15" id="KW-0812">Transmembrane</keyword>
<feature type="transmembrane region" description="Helical" evidence="15">
    <location>
        <begin position="45"/>
        <end position="65"/>
    </location>
</feature>
<dbReference type="InterPro" id="IPR000829">
    <property type="entry name" value="DAGK"/>
</dbReference>
<dbReference type="EMBL" id="JABANU010000025">
    <property type="protein sequence ID" value="MBI5975749.1"/>
    <property type="molecule type" value="Genomic_DNA"/>
</dbReference>
<keyword evidence="17" id="KW-1185">Reference proteome</keyword>
<evidence type="ECO:0000256" key="7">
    <source>
        <dbReference type="ARBA" id="ARBA00022741"/>
    </source>
</evidence>
<keyword evidence="9" id="KW-0067">ATP-binding</keyword>
<dbReference type="CDD" id="cd14265">
    <property type="entry name" value="UDPK_IM_like"/>
    <property type="match status" value="1"/>
</dbReference>
<dbReference type="PROSITE" id="PS01069">
    <property type="entry name" value="DAGK_PROKAR"/>
    <property type="match status" value="1"/>
</dbReference>
<comment type="similarity">
    <text evidence="2">Belongs to the bacterial diacylglycerol kinase family.</text>
</comment>
<evidence type="ECO:0000256" key="4">
    <source>
        <dbReference type="ARBA" id="ARBA00022516"/>
    </source>
</evidence>
<keyword evidence="4" id="KW-0444">Lipid biosynthesis</keyword>
<keyword evidence="10 15" id="KW-1133">Transmembrane helix</keyword>
<dbReference type="InterPro" id="IPR033717">
    <property type="entry name" value="UDPK"/>
</dbReference>
<keyword evidence="7" id="KW-0547">Nucleotide-binding</keyword>
<evidence type="ECO:0000256" key="8">
    <source>
        <dbReference type="ARBA" id="ARBA00022777"/>
    </source>
</evidence>
<proteinExistence type="inferred from homology"/>
<accession>A0ABS0TAH7</accession>
<evidence type="ECO:0000256" key="13">
    <source>
        <dbReference type="ARBA" id="ARBA00023209"/>
    </source>
</evidence>
<evidence type="ECO:0000256" key="2">
    <source>
        <dbReference type="ARBA" id="ARBA00005967"/>
    </source>
</evidence>
<evidence type="ECO:0000313" key="16">
    <source>
        <dbReference type="EMBL" id="MBI5975749.1"/>
    </source>
</evidence>
<dbReference type="GO" id="GO:0016301">
    <property type="term" value="F:kinase activity"/>
    <property type="evidence" value="ECO:0007669"/>
    <property type="project" value="UniProtKB-KW"/>
</dbReference>
<evidence type="ECO:0000256" key="3">
    <source>
        <dbReference type="ARBA" id="ARBA00022475"/>
    </source>
</evidence>
<evidence type="ECO:0000256" key="15">
    <source>
        <dbReference type="SAM" id="Phobius"/>
    </source>
</evidence>
<evidence type="ECO:0000256" key="11">
    <source>
        <dbReference type="ARBA" id="ARBA00023098"/>
    </source>
</evidence>
<organism evidence="16 17">
    <name type="scientific">Staphylococcus canis</name>
    <dbReference type="NCBI Taxonomy" id="2724942"/>
    <lineage>
        <taxon>Bacteria</taxon>
        <taxon>Bacillati</taxon>
        <taxon>Bacillota</taxon>
        <taxon>Bacilli</taxon>
        <taxon>Bacillales</taxon>
        <taxon>Staphylococcaceae</taxon>
        <taxon>Staphylococcus</taxon>
    </lineage>
</organism>
<keyword evidence="11" id="KW-0443">Lipid metabolism</keyword>